<reference evidence="1 2" key="1">
    <citation type="journal article" date="2020" name="Cell">
        <title>Large-Scale Comparative Analyses of Tick Genomes Elucidate Their Genetic Diversity and Vector Capacities.</title>
        <authorList>
            <consortium name="Tick Genome and Microbiome Consortium (TIGMIC)"/>
            <person name="Jia N."/>
            <person name="Wang J."/>
            <person name="Shi W."/>
            <person name="Du L."/>
            <person name="Sun Y."/>
            <person name="Zhan W."/>
            <person name="Jiang J.F."/>
            <person name="Wang Q."/>
            <person name="Zhang B."/>
            <person name="Ji P."/>
            <person name="Bell-Sakyi L."/>
            <person name="Cui X.M."/>
            <person name="Yuan T.T."/>
            <person name="Jiang B.G."/>
            <person name="Yang W.F."/>
            <person name="Lam T.T."/>
            <person name="Chang Q.C."/>
            <person name="Ding S.J."/>
            <person name="Wang X.J."/>
            <person name="Zhu J.G."/>
            <person name="Ruan X.D."/>
            <person name="Zhao L."/>
            <person name="Wei J.T."/>
            <person name="Ye R.Z."/>
            <person name="Que T.C."/>
            <person name="Du C.H."/>
            <person name="Zhou Y.H."/>
            <person name="Cheng J.X."/>
            <person name="Dai P.F."/>
            <person name="Guo W.B."/>
            <person name="Han X.H."/>
            <person name="Huang E.J."/>
            <person name="Li L.F."/>
            <person name="Wei W."/>
            <person name="Gao Y.C."/>
            <person name="Liu J.Z."/>
            <person name="Shao H.Z."/>
            <person name="Wang X."/>
            <person name="Wang C.C."/>
            <person name="Yang T.C."/>
            <person name="Huo Q.B."/>
            <person name="Li W."/>
            <person name="Chen H.Y."/>
            <person name="Chen S.E."/>
            <person name="Zhou L.G."/>
            <person name="Ni X.B."/>
            <person name="Tian J.H."/>
            <person name="Sheng Y."/>
            <person name="Liu T."/>
            <person name="Pan Y.S."/>
            <person name="Xia L.Y."/>
            <person name="Li J."/>
            <person name="Zhao F."/>
            <person name="Cao W.C."/>
        </authorList>
    </citation>
    <scope>NUCLEOTIDE SEQUENCE [LARGE SCALE GENOMIC DNA]</scope>
    <source>
        <strain evidence="1">HaeL-2018</strain>
    </source>
</reference>
<organism evidence="1 2">
    <name type="scientific">Haemaphysalis longicornis</name>
    <name type="common">Bush tick</name>
    <dbReference type="NCBI Taxonomy" id="44386"/>
    <lineage>
        <taxon>Eukaryota</taxon>
        <taxon>Metazoa</taxon>
        <taxon>Ecdysozoa</taxon>
        <taxon>Arthropoda</taxon>
        <taxon>Chelicerata</taxon>
        <taxon>Arachnida</taxon>
        <taxon>Acari</taxon>
        <taxon>Parasitiformes</taxon>
        <taxon>Ixodida</taxon>
        <taxon>Ixodoidea</taxon>
        <taxon>Ixodidae</taxon>
        <taxon>Haemaphysalinae</taxon>
        <taxon>Haemaphysalis</taxon>
    </lineage>
</organism>
<dbReference type="EMBL" id="JABSTR010000001">
    <property type="protein sequence ID" value="KAH9363120.1"/>
    <property type="molecule type" value="Genomic_DNA"/>
</dbReference>
<dbReference type="AlphaFoldDB" id="A0A9J6FKZ1"/>
<gene>
    <name evidence="1" type="ORF">HPB48_014098</name>
</gene>
<accession>A0A9J6FKZ1</accession>
<evidence type="ECO:0000313" key="1">
    <source>
        <dbReference type="EMBL" id="KAH9363120.1"/>
    </source>
</evidence>
<name>A0A9J6FKZ1_HAELO</name>
<sequence>MRADPEGEMDRLRRQLGLGGPPCLVMRARGSGKCLRGGDRGFPKLVARGRFFARQPKPLPESTHSPWRLLQRSARHSPPPSHATKFLRFPTGLQLSNERAAVANGRRLSASLGILSAILPPVRPLSGNYTLFATAKLAALQPTR</sequence>
<comment type="caution">
    <text evidence="1">The sequence shown here is derived from an EMBL/GenBank/DDBJ whole genome shotgun (WGS) entry which is preliminary data.</text>
</comment>
<evidence type="ECO:0000313" key="2">
    <source>
        <dbReference type="Proteomes" id="UP000821853"/>
    </source>
</evidence>
<protein>
    <submittedName>
        <fullName evidence="1">Uncharacterized protein</fullName>
    </submittedName>
</protein>
<dbReference type="VEuPathDB" id="VectorBase:HLOH_063384"/>
<proteinExistence type="predicted"/>
<dbReference type="Proteomes" id="UP000821853">
    <property type="component" value="Chromosome 1"/>
</dbReference>
<keyword evidence="2" id="KW-1185">Reference proteome</keyword>